<feature type="region of interest" description="Disordered" evidence="1">
    <location>
        <begin position="62"/>
        <end position="109"/>
    </location>
</feature>
<evidence type="ECO:0000313" key="2">
    <source>
        <dbReference type="EMBL" id="KAG0719074.1"/>
    </source>
</evidence>
<organism evidence="2 3">
    <name type="scientific">Chionoecetes opilio</name>
    <name type="common">Atlantic snow crab</name>
    <name type="synonym">Cancer opilio</name>
    <dbReference type="NCBI Taxonomy" id="41210"/>
    <lineage>
        <taxon>Eukaryota</taxon>
        <taxon>Metazoa</taxon>
        <taxon>Ecdysozoa</taxon>
        <taxon>Arthropoda</taxon>
        <taxon>Crustacea</taxon>
        <taxon>Multicrustacea</taxon>
        <taxon>Malacostraca</taxon>
        <taxon>Eumalacostraca</taxon>
        <taxon>Eucarida</taxon>
        <taxon>Decapoda</taxon>
        <taxon>Pleocyemata</taxon>
        <taxon>Brachyura</taxon>
        <taxon>Eubrachyura</taxon>
        <taxon>Majoidea</taxon>
        <taxon>Majidae</taxon>
        <taxon>Chionoecetes</taxon>
    </lineage>
</organism>
<evidence type="ECO:0000256" key="1">
    <source>
        <dbReference type="SAM" id="MobiDB-lite"/>
    </source>
</evidence>
<gene>
    <name evidence="2" type="ORF">GWK47_051255</name>
</gene>
<dbReference type="Proteomes" id="UP000770661">
    <property type="component" value="Unassembled WGS sequence"/>
</dbReference>
<sequence length="117" mass="11966">MTGDGLLTRSGTHIHFAGDGVVTGTRRAQPLPAPGTTLEAAESLIQHAALECASEAQAEDTGRACPVGPTASQGNNTAIGGSKYLGRSNNDCREEERSHPPGAAKLPGAVAFMDRLA</sequence>
<feature type="compositionally biased region" description="Basic and acidic residues" evidence="1">
    <location>
        <begin position="90"/>
        <end position="99"/>
    </location>
</feature>
<evidence type="ECO:0000313" key="3">
    <source>
        <dbReference type="Proteomes" id="UP000770661"/>
    </source>
</evidence>
<keyword evidence="3" id="KW-1185">Reference proteome</keyword>
<protein>
    <submittedName>
        <fullName evidence="2">Uncharacterized protein</fullName>
    </submittedName>
</protein>
<dbReference type="EMBL" id="JACEEZ010015098">
    <property type="protein sequence ID" value="KAG0719074.1"/>
    <property type="molecule type" value="Genomic_DNA"/>
</dbReference>
<accession>A0A8J5CQS8</accession>
<name>A0A8J5CQS8_CHIOP</name>
<proteinExistence type="predicted"/>
<comment type="caution">
    <text evidence="2">The sequence shown here is derived from an EMBL/GenBank/DDBJ whole genome shotgun (WGS) entry which is preliminary data.</text>
</comment>
<feature type="compositionally biased region" description="Polar residues" evidence="1">
    <location>
        <begin position="70"/>
        <end position="79"/>
    </location>
</feature>
<reference evidence="2" key="1">
    <citation type="submission" date="2020-07" db="EMBL/GenBank/DDBJ databases">
        <title>The High-quality genome of the commercially important snow crab, Chionoecetes opilio.</title>
        <authorList>
            <person name="Jeong J.-H."/>
            <person name="Ryu S."/>
        </authorList>
    </citation>
    <scope>NUCLEOTIDE SEQUENCE</scope>
    <source>
        <strain evidence="2">MADBK_172401_WGS</strain>
        <tissue evidence="2">Digestive gland</tissue>
    </source>
</reference>
<dbReference type="AlphaFoldDB" id="A0A8J5CQS8"/>